<evidence type="ECO:0000256" key="5">
    <source>
        <dbReference type="ARBA" id="ARBA00026025"/>
    </source>
</evidence>
<dbReference type="InterPro" id="IPR043141">
    <property type="entry name" value="Ribosomal_uL10-like_sf"/>
</dbReference>
<dbReference type="Pfam" id="PF00466">
    <property type="entry name" value="Ribosomal_L10"/>
    <property type="match status" value="1"/>
</dbReference>
<protein>
    <recommendedName>
        <fullName evidence="6 7">Large ribosomal subunit protein uL10</fullName>
    </recommendedName>
</protein>
<dbReference type="GO" id="GO:0070180">
    <property type="term" value="F:large ribosomal subunit rRNA binding"/>
    <property type="evidence" value="ECO:0007669"/>
    <property type="project" value="UniProtKB-UniRule"/>
</dbReference>
<evidence type="ECO:0000256" key="3">
    <source>
        <dbReference type="ARBA" id="ARBA00022980"/>
    </source>
</evidence>
<accession>A0A562V345</accession>
<gene>
    <name evidence="7" type="primary">rplJ</name>
    <name evidence="8" type="ORF">LX16_3031</name>
</gene>
<dbReference type="HAMAP" id="MF_00362">
    <property type="entry name" value="Ribosomal_uL10"/>
    <property type="match status" value="1"/>
</dbReference>
<evidence type="ECO:0000256" key="4">
    <source>
        <dbReference type="ARBA" id="ARBA00023274"/>
    </source>
</evidence>
<dbReference type="Gene3D" id="6.10.250.290">
    <property type="match status" value="1"/>
</dbReference>
<dbReference type="Gene3D" id="3.30.70.1730">
    <property type="match status" value="1"/>
</dbReference>
<dbReference type="AlphaFoldDB" id="A0A562V345"/>
<evidence type="ECO:0000256" key="7">
    <source>
        <dbReference type="HAMAP-Rule" id="MF_00362"/>
    </source>
</evidence>
<dbReference type="InterPro" id="IPR001790">
    <property type="entry name" value="Ribosomal_uL10"/>
</dbReference>
<dbReference type="EMBL" id="VLLL01000006">
    <property type="protein sequence ID" value="TWJ12275.1"/>
    <property type="molecule type" value="Genomic_DNA"/>
</dbReference>
<sequence length="178" mass="18897">MVDRVIPQDKVSAVDELTEKFRDSNATVLTEYRGLTVPQLAELRRALAGNASYRVSKNTLAKRAAHDAGLTELDEFFSGPTALAFVTGEVVDAAKALRDFAKENEALVIKGGVMDGRAITAEEFSKIADLDSREVLLAKLAGAMKGNLSKAAALFAAPASKMARAAAALRDKKESAGE</sequence>
<keyword evidence="9" id="KW-1185">Reference proteome</keyword>
<evidence type="ECO:0000313" key="8">
    <source>
        <dbReference type="EMBL" id="TWJ12275.1"/>
    </source>
</evidence>
<name>A0A562V345_9ACTN</name>
<comment type="similarity">
    <text evidence="2 7">Belongs to the universal ribosomal protein uL10 family.</text>
</comment>
<organism evidence="8 9">
    <name type="scientific">Stackebrandtia albiflava</name>
    <dbReference type="NCBI Taxonomy" id="406432"/>
    <lineage>
        <taxon>Bacteria</taxon>
        <taxon>Bacillati</taxon>
        <taxon>Actinomycetota</taxon>
        <taxon>Actinomycetes</taxon>
        <taxon>Glycomycetales</taxon>
        <taxon>Glycomycetaceae</taxon>
        <taxon>Stackebrandtia</taxon>
    </lineage>
</organism>
<dbReference type="GO" id="GO:0006412">
    <property type="term" value="P:translation"/>
    <property type="evidence" value="ECO:0007669"/>
    <property type="project" value="UniProtKB-UniRule"/>
</dbReference>
<evidence type="ECO:0000256" key="2">
    <source>
        <dbReference type="ARBA" id="ARBA00008889"/>
    </source>
</evidence>
<evidence type="ECO:0000313" key="9">
    <source>
        <dbReference type="Proteomes" id="UP000321617"/>
    </source>
</evidence>
<dbReference type="InterPro" id="IPR002363">
    <property type="entry name" value="Ribosomal_uL10_CS_bac"/>
</dbReference>
<dbReference type="RefSeq" id="WP_147139262.1">
    <property type="nucleotide sequence ID" value="NZ_BAABIJ010000002.1"/>
</dbReference>
<dbReference type="OrthoDB" id="3186107at2"/>
<dbReference type="GO" id="GO:0015934">
    <property type="term" value="C:large ribosomal subunit"/>
    <property type="evidence" value="ECO:0007669"/>
    <property type="project" value="InterPro"/>
</dbReference>
<comment type="subunit">
    <text evidence="5 7">Part of the ribosomal stalk of the 50S ribosomal subunit. The N-terminus interacts with L11 and the large rRNA to form the base of the stalk. The C-terminus forms an elongated spine to which L12 dimers bind in a sequential fashion forming a multimeric L10(L12)X complex.</text>
</comment>
<dbReference type="PROSITE" id="PS01109">
    <property type="entry name" value="RIBOSOMAL_L10"/>
    <property type="match status" value="1"/>
</dbReference>
<keyword evidence="4 7" id="KW-0687">Ribonucleoprotein</keyword>
<comment type="caution">
    <text evidence="8">The sequence shown here is derived from an EMBL/GenBank/DDBJ whole genome shotgun (WGS) entry which is preliminary data.</text>
</comment>
<proteinExistence type="inferred from homology"/>
<dbReference type="Proteomes" id="UP000321617">
    <property type="component" value="Unassembled WGS sequence"/>
</dbReference>
<dbReference type="PANTHER" id="PTHR11560">
    <property type="entry name" value="39S RIBOSOMAL PROTEIN L10, MITOCHONDRIAL"/>
    <property type="match status" value="1"/>
</dbReference>
<evidence type="ECO:0000256" key="1">
    <source>
        <dbReference type="ARBA" id="ARBA00002633"/>
    </source>
</evidence>
<dbReference type="GO" id="GO:0003735">
    <property type="term" value="F:structural constituent of ribosome"/>
    <property type="evidence" value="ECO:0007669"/>
    <property type="project" value="InterPro"/>
</dbReference>
<dbReference type="SUPFAM" id="SSF160369">
    <property type="entry name" value="Ribosomal protein L10-like"/>
    <property type="match status" value="1"/>
</dbReference>
<keyword evidence="7" id="KW-0694">RNA-binding</keyword>
<keyword evidence="3 7" id="KW-0689">Ribosomal protein</keyword>
<keyword evidence="7" id="KW-0699">rRNA-binding</keyword>
<dbReference type="NCBIfam" id="NF000955">
    <property type="entry name" value="PRK00099.1-1"/>
    <property type="match status" value="1"/>
</dbReference>
<dbReference type="InterPro" id="IPR022973">
    <property type="entry name" value="Ribosomal_uL10_bac"/>
</dbReference>
<comment type="function">
    <text evidence="1 7">Forms part of the ribosomal stalk, playing a central role in the interaction of the ribosome with GTP-bound translation factors.</text>
</comment>
<evidence type="ECO:0000256" key="6">
    <source>
        <dbReference type="ARBA" id="ARBA00035202"/>
    </source>
</evidence>
<dbReference type="InterPro" id="IPR047865">
    <property type="entry name" value="Ribosomal_uL10_bac_type"/>
</dbReference>
<reference evidence="8 9" key="1">
    <citation type="journal article" date="2013" name="Stand. Genomic Sci.">
        <title>Genomic Encyclopedia of Type Strains, Phase I: The one thousand microbial genomes (KMG-I) project.</title>
        <authorList>
            <person name="Kyrpides N.C."/>
            <person name="Woyke T."/>
            <person name="Eisen J.A."/>
            <person name="Garrity G."/>
            <person name="Lilburn T.G."/>
            <person name="Beck B.J."/>
            <person name="Whitman W.B."/>
            <person name="Hugenholtz P."/>
            <person name="Klenk H.P."/>
        </authorList>
    </citation>
    <scope>NUCLEOTIDE SEQUENCE [LARGE SCALE GENOMIC DNA]</scope>
    <source>
        <strain evidence="8 9">DSM 45044</strain>
    </source>
</reference>
<dbReference type="CDD" id="cd05797">
    <property type="entry name" value="Ribosomal_L10"/>
    <property type="match status" value="1"/>
</dbReference>